<proteinExistence type="predicted"/>
<dbReference type="Pfam" id="PF01850">
    <property type="entry name" value="PIN"/>
    <property type="match status" value="1"/>
</dbReference>
<dbReference type="AlphaFoldDB" id="A0A450WVZ0"/>
<dbReference type="Gene3D" id="3.40.50.1010">
    <property type="entry name" value="5'-nuclease"/>
    <property type="match status" value="1"/>
</dbReference>
<gene>
    <name evidence="2" type="ORF">BECKLPF1236A_GA0070988_102944</name>
</gene>
<organism evidence="2">
    <name type="scientific">Candidatus Kentrum sp. LPFa</name>
    <dbReference type="NCBI Taxonomy" id="2126335"/>
    <lineage>
        <taxon>Bacteria</taxon>
        <taxon>Pseudomonadati</taxon>
        <taxon>Pseudomonadota</taxon>
        <taxon>Gammaproteobacteria</taxon>
        <taxon>Candidatus Kentrum</taxon>
    </lineage>
</organism>
<protein>
    <submittedName>
        <fullName evidence="2">PIN domain-containing protein</fullName>
    </submittedName>
</protein>
<dbReference type="SUPFAM" id="SSF88723">
    <property type="entry name" value="PIN domain-like"/>
    <property type="match status" value="1"/>
</dbReference>
<dbReference type="CDD" id="cd18687">
    <property type="entry name" value="PIN_VapC-like"/>
    <property type="match status" value="1"/>
</dbReference>
<evidence type="ECO:0000259" key="1">
    <source>
        <dbReference type="Pfam" id="PF01850"/>
    </source>
</evidence>
<name>A0A450WVZ0_9GAMM</name>
<dbReference type="EMBL" id="CAADFM010000294">
    <property type="protein sequence ID" value="VFK21243.1"/>
    <property type="molecule type" value="Genomic_DNA"/>
</dbReference>
<accession>A0A450WVZ0</accession>
<dbReference type="InterPro" id="IPR002716">
    <property type="entry name" value="PIN_dom"/>
</dbReference>
<dbReference type="InterPro" id="IPR029060">
    <property type="entry name" value="PIN-like_dom_sf"/>
</dbReference>
<reference evidence="2" key="1">
    <citation type="submission" date="2019-02" db="EMBL/GenBank/DDBJ databases">
        <authorList>
            <person name="Gruber-Vodicka R. H."/>
            <person name="Seah K. B. B."/>
        </authorList>
    </citation>
    <scope>NUCLEOTIDE SEQUENCE</scope>
    <source>
        <strain evidence="2">BECK_S312</strain>
    </source>
</reference>
<feature type="domain" description="PIN" evidence="1">
    <location>
        <begin position="32"/>
        <end position="145"/>
    </location>
</feature>
<sequence>MRILVVTREGGEDTLPESIRHPGETMSKKTVYIETSIPSYLTARPSRDVRVAAWQQITGQWWNEALADYDLFTSELVIAEASDGNPEAAARRLEALRGMTELPVDKEVRWLAEQLMSKGGVPSTAQIDALHIAVAAVHRIDYLLTWNFRHMDNATKKPIIRSICTTVGYSCPEICTPMELLPENPDHVRR</sequence>
<evidence type="ECO:0000313" key="2">
    <source>
        <dbReference type="EMBL" id="VFK21243.1"/>
    </source>
</evidence>